<proteinExistence type="predicted"/>
<gene>
    <name evidence="1" type="ORF">DTU56_09275</name>
</gene>
<evidence type="ECO:0000313" key="1">
    <source>
        <dbReference type="EMBL" id="EBS0563308.1"/>
    </source>
</evidence>
<protein>
    <submittedName>
        <fullName evidence="1">Uncharacterized protein</fullName>
    </submittedName>
</protein>
<dbReference type="AlphaFoldDB" id="A0A5U8XK62"/>
<reference evidence="1" key="1">
    <citation type="submission" date="2018-07" db="EMBL/GenBank/DDBJ databases">
        <authorList>
            <person name="Ashton P.M."/>
            <person name="Dallman T."/>
            <person name="Nair S."/>
            <person name="De Pinna E."/>
            <person name="Peters T."/>
            <person name="Grant K."/>
        </authorList>
    </citation>
    <scope>NUCLEOTIDE SEQUENCE</scope>
    <source>
        <strain evidence="1">142535</strain>
    </source>
</reference>
<organism evidence="1">
    <name type="scientific">Salmonella muenchen</name>
    <dbReference type="NCBI Taxonomy" id="596"/>
    <lineage>
        <taxon>Bacteria</taxon>
        <taxon>Pseudomonadati</taxon>
        <taxon>Pseudomonadota</taxon>
        <taxon>Gammaproteobacteria</taxon>
        <taxon>Enterobacterales</taxon>
        <taxon>Enterobacteriaceae</taxon>
        <taxon>Salmonella</taxon>
    </lineage>
</organism>
<accession>A0A5U8XK62</accession>
<sequence length="59" mass="6850">MFSDKPAQEIVSDIFADYNERGLQQITLHSTGEFIHVSAVDVKRKRVVNTYARTEPKRR</sequence>
<comment type="caution">
    <text evidence="1">The sequence shown here is derived from an EMBL/GenBank/DDBJ whole genome shotgun (WGS) entry which is preliminary data.</text>
</comment>
<dbReference type="EMBL" id="AAGUDP010000006">
    <property type="protein sequence ID" value="EBS0563308.1"/>
    <property type="molecule type" value="Genomic_DNA"/>
</dbReference>
<name>A0A5U8XK62_SALMU</name>